<protein>
    <submittedName>
        <fullName evidence="4">Major capsid protein</fullName>
    </submittedName>
</protein>
<dbReference type="Pfam" id="PF07068">
    <property type="entry name" value="Gp23"/>
    <property type="match status" value="1"/>
</dbReference>
<dbReference type="EMBL" id="LR797331">
    <property type="protein sequence ID" value="CAB4203565.1"/>
    <property type="molecule type" value="Genomic_DNA"/>
</dbReference>
<proteinExistence type="predicted"/>
<dbReference type="InterPro" id="IPR010762">
    <property type="entry name" value="Gp23/Gp24_T4-like"/>
</dbReference>
<dbReference type="GO" id="GO:0019028">
    <property type="term" value="C:viral capsid"/>
    <property type="evidence" value="ECO:0007669"/>
    <property type="project" value="UniProtKB-KW"/>
</dbReference>
<evidence type="ECO:0000313" key="4">
    <source>
        <dbReference type="EMBL" id="CAB4203565.1"/>
    </source>
</evidence>
<evidence type="ECO:0000256" key="3">
    <source>
        <dbReference type="ARBA" id="ARBA00022844"/>
    </source>
</evidence>
<organism evidence="4">
    <name type="scientific">uncultured Caudovirales phage</name>
    <dbReference type="NCBI Taxonomy" id="2100421"/>
    <lineage>
        <taxon>Viruses</taxon>
        <taxon>Duplodnaviria</taxon>
        <taxon>Heunggongvirae</taxon>
        <taxon>Uroviricota</taxon>
        <taxon>Caudoviricetes</taxon>
        <taxon>Peduoviridae</taxon>
        <taxon>Maltschvirus</taxon>
        <taxon>Maltschvirus maltsch</taxon>
    </lineage>
</organism>
<gene>
    <name evidence="4" type="ORF">UFOVP1382_177</name>
</gene>
<sequence>MSISARLLAEHGSGTFADPALNSALLTKWAPFLEGVRDPYRRKILATVYENQSGFLQSLNEETLSTGVGSFTKFIFPILRRVFTNLIAPEIMSVQPMTGPIGGVFTYEYKHTDSKGKATSGDNLIENLNKFYSHEFVDEETIVVGNGVLVSFGGVGSEKFLNWLPVRALNSEYGWSVTVTDGVESFVDDGSGVLTGDAGGTGTVNYTTGQIALTFAVAPLNGAAIAASYYFNSESNSSIPEVELDITMTPVHAQSRKLKARWSAEASDDLRSVHGISAEAELVAGLSNEIALEIDREMIDLQINSAQTTQTFTYNPNANFTMELDSIRAIMTRIGSISAKIHKASKRAPANYLVCAPEIVSLLEQLSTNGDYRPIFQNDPSMYGGGLDAGTPPSYGPMTGNAGVHRVGTLQNRYAVYVDPYLDANSANKRILIGLKGQSFMDAGSVYAPYVPLQITPTFLDPEDQTFKKGMRTRYGKKMLRPEFYGALTVAGLPT</sequence>
<keyword evidence="3" id="KW-0946">Virion</keyword>
<evidence type="ECO:0000256" key="1">
    <source>
        <dbReference type="ARBA" id="ARBA00004328"/>
    </source>
</evidence>
<comment type="subcellular location">
    <subcellularLocation>
        <location evidence="1">Virion</location>
    </subcellularLocation>
</comment>
<reference evidence="4" key="1">
    <citation type="submission" date="2020-05" db="EMBL/GenBank/DDBJ databases">
        <authorList>
            <person name="Chiriac C."/>
            <person name="Salcher M."/>
            <person name="Ghai R."/>
            <person name="Kavagutti S V."/>
        </authorList>
    </citation>
    <scope>NUCLEOTIDE SEQUENCE</scope>
</reference>
<keyword evidence="2" id="KW-0167">Capsid protein</keyword>
<accession>A0A6J5S5D3</accession>
<evidence type="ECO:0000256" key="2">
    <source>
        <dbReference type="ARBA" id="ARBA00022561"/>
    </source>
</evidence>
<name>A0A6J5S5D3_9CAUD</name>